<accession>A0A0F7S0Q9</accession>
<evidence type="ECO:0000313" key="1">
    <source>
        <dbReference type="EMBL" id="CDW95711.1"/>
    </source>
</evidence>
<dbReference type="AlphaFoldDB" id="A0A0F7S0Q9"/>
<proteinExistence type="predicted"/>
<reference evidence="2" key="1">
    <citation type="submission" date="2014-06" db="EMBL/GenBank/DDBJ databases">
        <authorList>
            <person name="Berkman P.J."/>
        </authorList>
    </citation>
    <scope>NUCLEOTIDE SEQUENCE [LARGE SCALE GENOMIC DNA]</scope>
</reference>
<sequence>MLLGLSEVDEWAYMNRTTTNTASQAVSTGSEGSGGEPSLATRMACLAILAMVTESTRAVEALLTLPRLFPVLLASLVLDRSDDAERNEWEWADLQPAMHDPKRSSADIEAEMQLNGINLSLRASYVLISVLQHLKQSLGKESKQRGGFDQAKVHSTLQETLRHHVAQLQQASEPAHVQEARKGLLQVVAECLKLVKDIK</sequence>
<dbReference type="STRING" id="49012.A0A0F7S0Q9"/>
<organism evidence="1 2">
    <name type="scientific">Sporisorium scitamineum</name>
    <dbReference type="NCBI Taxonomy" id="49012"/>
    <lineage>
        <taxon>Eukaryota</taxon>
        <taxon>Fungi</taxon>
        <taxon>Dikarya</taxon>
        <taxon>Basidiomycota</taxon>
        <taxon>Ustilaginomycotina</taxon>
        <taxon>Ustilaginomycetes</taxon>
        <taxon>Ustilaginales</taxon>
        <taxon>Ustilaginaceae</taxon>
        <taxon>Sporisorium</taxon>
    </lineage>
</organism>
<name>A0A0F7S0Q9_9BASI</name>
<evidence type="ECO:0000313" key="2">
    <source>
        <dbReference type="Proteomes" id="UP000242770"/>
    </source>
</evidence>
<protein>
    <submittedName>
        <fullName evidence="1">Uncharacterized protein</fullName>
    </submittedName>
</protein>
<gene>
    <name evidence="1" type="primary">SSCI08520.1</name>
</gene>
<keyword evidence="2" id="KW-1185">Reference proteome</keyword>
<dbReference type="Proteomes" id="UP000242770">
    <property type="component" value="Unassembled WGS sequence"/>
</dbReference>
<dbReference type="EMBL" id="CCFA01000434">
    <property type="protein sequence ID" value="CDW95711.1"/>
    <property type="molecule type" value="Genomic_DNA"/>
</dbReference>